<feature type="signal peptide" evidence="6">
    <location>
        <begin position="1"/>
        <end position="20"/>
    </location>
</feature>
<keyword evidence="3" id="KW-0472">Membrane</keyword>
<evidence type="ECO:0000256" key="5">
    <source>
        <dbReference type="ARBA" id="ARBA00023288"/>
    </source>
</evidence>
<dbReference type="EMBL" id="CP058316">
    <property type="protein sequence ID" value="QLD11207.1"/>
    <property type="molecule type" value="Genomic_DNA"/>
</dbReference>
<gene>
    <name evidence="7" type="ORF">HW566_05105</name>
</gene>
<sequence>MRSRKLATTTVAGIIALALAGCAGGDAGADASTDDVVTLDWWTWWGNAEAYADAWNAENPNIQIKVSNVGIGEEQTAKLLAAVRAGEGPDLALAEYQTLPSYVVSGIAEDITQYVSDAEDRFTEPVWNLTTLEGTTYGVPVDLGPMMLFYRPDLFEQFGIDVPETWAEYRTAAETVKAQDPSVFMNVFSPIDAGKFAGLAQQAGAEWWTVEDGTWSVDINDDASKKVADYWQGLVDSELVSAQPWWTPEFYKLVADGKVLSFPAGAWLGGSNFVTNIGPEQAGLWRAAPLPVWDEGDPTGYMGSSTIVVTTTSEHPEQAAEFVKWLGATSEGNAELHDVGAPIASLAGLEEYADEPGPDGSIVQGQEEYYGLLATVLENTASVTYGPNSVATFTAYRDEIGRALRDGSSFADALDAVQQATVDDLEASGFTVN</sequence>
<protein>
    <submittedName>
        <fullName evidence="7">Sugar ABC transporter substrate-binding protein</fullName>
    </submittedName>
</protein>
<keyword evidence="5" id="KW-0449">Lipoprotein</keyword>
<dbReference type="InterPro" id="IPR006059">
    <property type="entry name" value="SBP"/>
</dbReference>
<dbReference type="AlphaFoldDB" id="A0A7D5F4F9"/>
<evidence type="ECO:0000313" key="8">
    <source>
        <dbReference type="Proteomes" id="UP000509638"/>
    </source>
</evidence>
<dbReference type="Proteomes" id="UP000509638">
    <property type="component" value="Chromosome"/>
</dbReference>
<dbReference type="CDD" id="cd13585">
    <property type="entry name" value="PBP2_TMBP_like"/>
    <property type="match status" value="1"/>
</dbReference>
<dbReference type="Gene3D" id="3.40.190.10">
    <property type="entry name" value="Periplasmic binding protein-like II"/>
    <property type="match status" value="3"/>
</dbReference>
<dbReference type="PROSITE" id="PS51257">
    <property type="entry name" value="PROKAR_LIPOPROTEIN"/>
    <property type="match status" value="1"/>
</dbReference>
<keyword evidence="4" id="KW-0564">Palmitate</keyword>
<dbReference type="PANTHER" id="PTHR43649">
    <property type="entry name" value="ARABINOSE-BINDING PROTEIN-RELATED"/>
    <property type="match status" value="1"/>
</dbReference>
<keyword evidence="2 6" id="KW-0732">Signal</keyword>
<feature type="chain" id="PRO_5039542525" evidence="6">
    <location>
        <begin position="21"/>
        <end position="433"/>
    </location>
</feature>
<dbReference type="RefSeq" id="WP_178010968.1">
    <property type="nucleotide sequence ID" value="NZ_CP058316.1"/>
</dbReference>
<dbReference type="SUPFAM" id="SSF53850">
    <property type="entry name" value="Periplasmic binding protein-like II"/>
    <property type="match status" value="1"/>
</dbReference>
<dbReference type="InterPro" id="IPR050490">
    <property type="entry name" value="Bact_solute-bd_prot1"/>
</dbReference>
<organism evidence="7 8">
    <name type="scientific">Microbacterium oleivorans</name>
    <dbReference type="NCBI Taxonomy" id="273677"/>
    <lineage>
        <taxon>Bacteria</taxon>
        <taxon>Bacillati</taxon>
        <taxon>Actinomycetota</taxon>
        <taxon>Actinomycetes</taxon>
        <taxon>Micrococcales</taxon>
        <taxon>Microbacteriaceae</taxon>
        <taxon>Microbacterium</taxon>
    </lineage>
</organism>
<evidence type="ECO:0000256" key="4">
    <source>
        <dbReference type="ARBA" id="ARBA00023139"/>
    </source>
</evidence>
<name>A0A7D5F4F9_9MICO</name>
<dbReference type="Pfam" id="PF01547">
    <property type="entry name" value="SBP_bac_1"/>
    <property type="match status" value="1"/>
</dbReference>
<proteinExistence type="predicted"/>
<reference evidence="7 8" key="1">
    <citation type="submission" date="2020-06" db="EMBL/GenBank/DDBJ databases">
        <authorList>
            <person name="Jo H."/>
        </authorList>
    </citation>
    <scope>NUCLEOTIDE SEQUENCE [LARGE SCALE GENOMIC DNA]</scope>
    <source>
        <strain evidence="7 8">I46</strain>
    </source>
</reference>
<evidence type="ECO:0000256" key="1">
    <source>
        <dbReference type="ARBA" id="ARBA00022475"/>
    </source>
</evidence>
<accession>A0A7D5F4F9</accession>
<keyword evidence="1" id="KW-1003">Cell membrane</keyword>
<evidence type="ECO:0000313" key="7">
    <source>
        <dbReference type="EMBL" id="QLD11207.1"/>
    </source>
</evidence>
<evidence type="ECO:0000256" key="6">
    <source>
        <dbReference type="SAM" id="SignalP"/>
    </source>
</evidence>
<dbReference type="PANTHER" id="PTHR43649:SF33">
    <property type="entry name" value="POLYGALACTURONAN_RHAMNOGALACTURONAN-BINDING PROTEIN YTCQ"/>
    <property type="match status" value="1"/>
</dbReference>
<evidence type="ECO:0000256" key="3">
    <source>
        <dbReference type="ARBA" id="ARBA00023136"/>
    </source>
</evidence>
<evidence type="ECO:0000256" key="2">
    <source>
        <dbReference type="ARBA" id="ARBA00022729"/>
    </source>
</evidence>